<keyword evidence="9" id="KW-0201">Cytochrome c-type biogenesis</keyword>
<keyword evidence="8 13" id="KW-0812">Transmembrane</keyword>
<dbReference type="NCBIfam" id="TIGR03141">
    <property type="entry name" value="cytochro_ccmD"/>
    <property type="match status" value="1"/>
</dbReference>
<dbReference type="InterPro" id="IPR007078">
    <property type="entry name" value="Haem_export_protD_CcmD"/>
</dbReference>
<evidence type="ECO:0000256" key="5">
    <source>
        <dbReference type="ARBA" id="ARBA00022448"/>
    </source>
</evidence>
<evidence type="ECO:0000256" key="3">
    <source>
        <dbReference type="ARBA" id="ARBA00008741"/>
    </source>
</evidence>
<dbReference type="GO" id="GO:1903607">
    <property type="term" value="P:cytochrome c biosynthetic process"/>
    <property type="evidence" value="ECO:0007669"/>
    <property type="project" value="TreeGrafter"/>
</dbReference>
<dbReference type="InterPro" id="IPR052075">
    <property type="entry name" value="Heme_exporter_D"/>
</dbReference>
<name>A0A1N6ZL45_9RHOO</name>
<dbReference type="STRING" id="34027.SAMN05421829_11256"/>
<evidence type="ECO:0000256" key="9">
    <source>
        <dbReference type="ARBA" id="ARBA00022748"/>
    </source>
</evidence>
<accession>A0A1N6ZL45</accession>
<dbReference type="GO" id="GO:0015886">
    <property type="term" value="P:heme transport"/>
    <property type="evidence" value="ECO:0007669"/>
    <property type="project" value="InterPro"/>
</dbReference>
<dbReference type="GO" id="GO:0005886">
    <property type="term" value="C:plasma membrane"/>
    <property type="evidence" value="ECO:0007669"/>
    <property type="project" value="UniProtKB-SubCell"/>
</dbReference>
<keyword evidence="15" id="KW-1185">Reference proteome</keyword>
<protein>
    <recommendedName>
        <fullName evidence="4">Heme exporter protein D</fullName>
    </recommendedName>
    <alternativeName>
        <fullName evidence="12">Cytochrome c-type biogenesis protein CcmD</fullName>
    </alternativeName>
</protein>
<dbReference type="Proteomes" id="UP000186819">
    <property type="component" value="Unassembled WGS sequence"/>
</dbReference>
<feature type="transmembrane region" description="Helical" evidence="13">
    <location>
        <begin position="20"/>
        <end position="40"/>
    </location>
</feature>
<keyword evidence="11 13" id="KW-0472">Membrane</keyword>
<evidence type="ECO:0000313" key="14">
    <source>
        <dbReference type="EMBL" id="SIR27602.1"/>
    </source>
</evidence>
<evidence type="ECO:0000256" key="13">
    <source>
        <dbReference type="SAM" id="Phobius"/>
    </source>
</evidence>
<dbReference type="GO" id="GO:0017004">
    <property type="term" value="P:cytochrome complex assembly"/>
    <property type="evidence" value="ECO:0007669"/>
    <property type="project" value="UniProtKB-KW"/>
</dbReference>
<comment type="similarity">
    <text evidence="3">Belongs to the CcmD/CycX/HelD family.</text>
</comment>
<evidence type="ECO:0000256" key="2">
    <source>
        <dbReference type="ARBA" id="ARBA00004377"/>
    </source>
</evidence>
<proteinExistence type="inferred from homology"/>
<comment type="subcellular location">
    <subcellularLocation>
        <location evidence="2">Cell inner membrane</location>
        <topology evidence="2">Single-pass membrane protein</topology>
    </subcellularLocation>
</comment>
<evidence type="ECO:0000256" key="11">
    <source>
        <dbReference type="ARBA" id="ARBA00023136"/>
    </source>
</evidence>
<reference evidence="15" key="1">
    <citation type="submission" date="2017-01" db="EMBL/GenBank/DDBJ databases">
        <authorList>
            <person name="Varghese N."/>
            <person name="Submissions S."/>
        </authorList>
    </citation>
    <scope>NUCLEOTIDE SEQUENCE [LARGE SCALE GENOMIC DNA]</scope>
    <source>
        <strain evidence="15">ATCC 51758</strain>
    </source>
</reference>
<gene>
    <name evidence="14" type="ORF">SAMN05421829_11256</name>
</gene>
<dbReference type="PANTHER" id="PTHR37531:SF1">
    <property type="entry name" value="HEME EXPORTER PROTEIN D"/>
    <property type="match status" value="1"/>
</dbReference>
<keyword evidence="5" id="KW-0813">Transport</keyword>
<evidence type="ECO:0000256" key="7">
    <source>
        <dbReference type="ARBA" id="ARBA00022519"/>
    </source>
</evidence>
<dbReference type="EMBL" id="FTMD01000012">
    <property type="protein sequence ID" value="SIR27602.1"/>
    <property type="molecule type" value="Genomic_DNA"/>
</dbReference>
<evidence type="ECO:0000256" key="4">
    <source>
        <dbReference type="ARBA" id="ARBA00016461"/>
    </source>
</evidence>
<sequence>MNWGSWSEFWAMGGDGLYVWSAYLVALVVVFTEIAVLALTRRSILEHLGRYAKIARKERKPRNEDSRF</sequence>
<dbReference type="OrthoDB" id="9815607at2"/>
<evidence type="ECO:0000256" key="10">
    <source>
        <dbReference type="ARBA" id="ARBA00022989"/>
    </source>
</evidence>
<comment type="function">
    <text evidence="1">Required for the export of heme to the periplasm for the biogenesis of c-type cytochromes.</text>
</comment>
<dbReference type="PANTHER" id="PTHR37531">
    <property type="entry name" value="HEME EXPORTER PROTEIN D"/>
    <property type="match status" value="1"/>
</dbReference>
<evidence type="ECO:0000313" key="15">
    <source>
        <dbReference type="Proteomes" id="UP000186819"/>
    </source>
</evidence>
<keyword evidence="6" id="KW-1003">Cell membrane</keyword>
<evidence type="ECO:0000256" key="1">
    <source>
        <dbReference type="ARBA" id="ARBA00002442"/>
    </source>
</evidence>
<organism evidence="14 15">
    <name type="scientific">Aromatoleum tolulyticum</name>
    <dbReference type="NCBI Taxonomy" id="34027"/>
    <lineage>
        <taxon>Bacteria</taxon>
        <taxon>Pseudomonadati</taxon>
        <taxon>Pseudomonadota</taxon>
        <taxon>Betaproteobacteria</taxon>
        <taxon>Rhodocyclales</taxon>
        <taxon>Rhodocyclaceae</taxon>
        <taxon>Aromatoleum</taxon>
    </lineage>
</organism>
<evidence type="ECO:0000256" key="8">
    <source>
        <dbReference type="ARBA" id="ARBA00022692"/>
    </source>
</evidence>
<dbReference type="AlphaFoldDB" id="A0A1N6ZL45"/>
<keyword evidence="7" id="KW-0997">Cell inner membrane</keyword>
<keyword evidence="10 13" id="KW-1133">Transmembrane helix</keyword>
<dbReference type="RefSeq" id="WP_076603348.1">
    <property type="nucleotide sequence ID" value="NZ_FTMD01000012.1"/>
</dbReference>
<evidence type="ECO:0000256" key="12">
    <source>
        <dbReference type="ARBA" id="ARBA00032938"/>
    </source>
</evidence>
<evidence type="ECO:0000256" key="6">
    <source>
        <dbReference type="ARBA" id="ARBA00022475"/>
    </source>
</evidence>